<organism evidence="1 2">
    <name type="scientific">Catharanthus roseus</name>
    <name type="common">Madagascar periwinkle</name>
    <name type="synonym">Vinca rosea</name>
    <dbReference type="NCBI Taxonomy" id="4058"/>
    <lineage>
        <taxon>Eukaryota</taxon>
        <taxon>Viridiplantae</taxon>
        <taxon>Streptophyta</taxon>
        <taxon>Embryophyta</taxon>
        <taxon>Tracheophyta</taxon>
        <taxon>Spermatophyta</taxon>
        <taxon>Magnoliopsida</taxon>
        <taxon>eudicotyledons</taxon>
        <taxon>Gunneridae</taxon>
        <taxon>Pentapetalae</taxon>
        <taxon>asterids</taxon>
        <taxon>lamiids</taxon>
        <taxon>Gentianales</taxon>
        <taxon>Apocynaceae</taxon>
        <taxon>Rauvolfioideae</taxon>
        <taxon>Vinceae</taxon>
        <taxon>Catharanthinae</taxon>
        <taxon>Catharanthus</taxon>
    </lineage>
</organism>
<protein>
    <submittedName>
        <fullName evidence="1">Uncharacterized protein</fullName>
    </submittedName>
</protein>
<sequence>MTYGSIDSHTAGSVDSGTAGFPLPLYTDQDLPTQMQIPSRFDTPGSSFAPTIQALSSTLLLRMLQLRSYYIHLQQPPPISQLSCRNGSLALITICLRSRWMSATCGGENFRHAWDVKFGDRTKYLFGDARVMRKMPVWFPEMFWEQMMKYWESSKASIEEDLTERFSKIRHFEELHKHQTGDKKGQCLQLMAIISGGLNRGRSYGVGSEAAHFRAENNQVTLLFESREKDHETGAAISSVYTTFGEHRRRFAEESHLPYTLMPPMIDIITIAMAIVPSTSSSTAAVGGT</sequence>
<gene>
    <name evidence="1" type="ORF">M9H77_13506</name>
</gene>
<evidence type="ECO:0000313" key="1">
    <source>
        <dbReference type="EMBL" id="KAI5673142.1"/>
    </source>
</evidence>
<reference evidence="2" key="1">
    <citation type="journal article" date="2023" name="Nat. Plants">
        <title>Single-cell RNA sequencing provides a high-resolution roadmap for understanding the multicellular compartmentation of specialized metabolism.</title>
        <authorList>
            <person name="Sun S."/>
            <person name="Shen X."/>
            <person name="Li Y."/>
            <person name="Li Y."/>
            <person name="Wang S."/>
            <person name="Li R."/>
            <person name="Zhang H."/>
            <person name="Shen G."/>
            <person name="Guo B."/>
            <person name="Wei J."/>
            <person name="Xu J."/>
            <person name="St-Pierre B."/>
            <person name="Chen S."/>
            <person name="Sun C."/>
        </authorList>
    </citation>
    <scope>NUCLEOTIDE SEQUENCE [LARGE SCALE GENOMIC DNA]</scope>
</reference>
<dbReference type="Proteomes" id="UP001060085">
    <property type="component" value="Linkage Group LG03"/>
</dbReference>
<keyword evidence="2" id="KW-1185">Reference proteome</keyword>
<dbReference type="EMBL" id="CM044703">
    <property type="protein sequence ID" value="KAI5673142.1"/>
    <property type="molecule type" value="Genomic_DNA"/>
</dbReference>
<proteinExistence type="predicted"/>
<evidence type="ECO:0000313" key="2">
    <source>
        <dbReference type="Proteomes" id="UP001060085"/>
    </source>
</evidence>
<accession>A0ACC0BKK9</accession>
<name>A0ACC0BKK9_CATRO</name>
<comment type="caution">
    <text evidence="1">The sequence shown here is derived from an EMBL/GenBank/DDBJ whole genome shotgun (WGS) entry which is preliminary data.</text>
</comment>